<evidence type="ECO:0000259" key="2">
    <source>
        <dbReference type="Pfam" id="PF00725"/>
    </source>
</evidence>
<feature type="domain" description="3-hydroxyacyl-CoA dehydrogenase C-terminal" evidence="2">
    <location>
        <begin position="235"/>
        <end position="332"/>
    </location>
</feature>
<dbReference type="InterPro" id="IPR013328">
    <property type="entry name" value="6PGD_dom2"/>
</dbReference>
<evidence type="ECO:0000313" key="4">
    <source>
        <dbReference type="EMBL" id="VVE16265.1"/>
    </source>
</evidence>
<dbReference type="GO" id="GO:0006631">
    <property type="term" value="P:fatty acid metabolic process"/>
    <property type="evidence" value="ECO:0007669"/>
    <property type="project" value="InterPro"/>
</dbReference>
<dbReference type="Gene3D" id="3.40.50.720">
    <property type="entry name" value="NAD(P)-binding Rossmann-like Domain"/>
    <property type="match status" value="1"/>
</dbReference>
<accession>A0A5E4VZF1</accession>
<dbReference type="Pfam" id="PF02737">
    <property type="entry name" value="3HCDH_N"/>
    <property type="match status" value="1"/>
</dbReference>
<dbReference type="AlphaFoldDB" id="A0A5E4VZF1"/>
<feature type="domain" description="3-hydroxyacyl-CoA dehydrogenase C-terminal" evidence="2">
    <location>
        <begin position="462"/>
        <end position="545"/>
    </location>
</feature>
<dbReference type="InterPro" id="IPR008927">
    <property type="entry name" value="6-PGluconate_DH-like_C_sf"/>
</dbReference>
<feature type="domain" description="3-hydroxyacyl-CoA dehydrogenase NAD binding" evidence="3">
    <location>
        <begin position="55"/>
        <end position="232"/>
    </location>
</feature>
<evidence type="ECO:0000259" key="3">
    <source>
        <dbReference type="Pfam" id="PF02737"/>
    </source>
</evidence>
<dbReference type="SUPFAM" id="SSF48179">
    <property type="entry name" value="6-phosphogluconate dehydrogenase C-terminal domain-like"/>
    <property type="match status" value="2"/>
</dbReference>
<keyword evidence="1" id="KW-0560">Oxidoreductase</keyword>
<evidence type="ECO:0000313" key="5">
    <source>
        <dbReference type="Proteomes" id="UP000343335"/>
    </source>
</evidence>
<dbReference type="InterPro" id="IPR036291">
    <property type="entry name" value="NAD(P)-bd_dom_sf"/>
</dbReference>
<dbReference type="PANTHER" id="PTHR48075">
    <property type="entry name" value="3-HYDROXYACYL-COA DEHYDROGENASE FAMILY PROTEIN"/>
    <property type="match status" value="1"/>
</dbReference>
<name>A0A5E4VZF1_9BURK</name>
<dbReference type="InterPro" id="IPR006108">
    <property type="entry name" value="3HC_DH_C"/>
</dbReference>
<dbReference type="InterPro" id="IPR006176">
    <property type="entry name" value="3-OHacyl-CoA_DH_NAD-bd"/>
</dbReference>
<dbReference type="Gene3D" id="1.10.1040.10">
    <property type="entry name" value="N-(1-d-carboxylethyl)-l-norvaline Dehydrogenase, domain 2"/>
    <property type="match status" value="2"/>
</dbReference>
<evidence type="ECO:0000256" key="1">
    <source>
        <dbReference type="ARBA" id="ARBA00023002"/>
    </source>
</evidence>
<dbReference type="PANTHER" id="PTHR48075:SF5">
    <property type="entry name" value="3-HYDROXYBUTYRYL-COA DEHYDROGENASE"/>
    <property type="match status" value="1"/>
</dbReference>
<proteinExistence type="predicted"/>
<dbReference type="SUPFAM" id="SSF51735">
    <property type="entry name" value="NAD(P)-binding Rossmann-fold domains"/>
    <property type="match status" value="1"/>
</dbReference>
<dbReference type="EMBL" id="CABPSA010000004">
    <property type="protein sequence ID" value="VVE16265.1"/>
    <property type="molecule type" value="Genomic_DNA"/>
</dbReference>
<dbReference type="GO" id="GO:0016616">
    <property type="term" value="F:oxidoreductase activity, acting on the CH-OH group of donors, NAD or NADP as acceptor"/>
    <property type="evidence" value="ECO:0007669"/>
    <property type="project" value="InterPro"/>
</dbReference>
<sequence>MRTQCLVSRLAQPLSAHTIPIDDIDTNFETLRMTASSSSSSSNVAAAASKAIDVLGIVGAGAMGRGIAQIAAQAGLTVKLYDTNAAAVQAALSALRDTLDKLASKGKIDAASVDATMGRLHACNALEDLADCHLVVEAIIEKIEIKRDLFRALEGIVAADAILASNTSSLSITAIAAACERPERVAGYHFFNPVPLMKVVEVIDGLRTAPEVGDALLALGQRMGHTAVRCKDMPGFIVNHAGRGMNTEGLRVASEGVASFADIDRILREQAGFRLGTFELLDLTALDVSHPVMESIYHQFYEEARFRPSPITAVRFAGGLLGRKVGEGFYRYVDGKQQVPPEAPAPDALPASVWVSRADTRGFAAVVELLGATGVTIESGEKPSETALIVVTPLGFDATTCAVEQGLDATRTVAIDTLLPLAGAKRHTLMTTPVTTADARNAAHALFAHGGTPVTVIRDSAGFVAQRVIATIVNIGADIAQQRIATPGDIDRAVTLGLGYAKGPLALGDAVGARQLLTVLRNLQSFYGDQRYRPSPWLTRRAQLGVSLLTEEA</sequence>
<dbReference type="GO" id="GO:0070403">
    <property type="term" value="F:NAD+ binding"/>
    <property type="evidence" value="ECO:0007669"/>
    <property type="project" value="InterPro"/>
</dbReference>
<dbReference type="FunFam" id="3.40.50.720:FF:000009">
    <property type="entry name" value="Fatty oxidation complex, alpha subunit"/>
    <property type="match status" value="1"/>
</dbReference>
<dbReference type="Proteomes" id="UP000343335">
    <property type="component" value="Unassembled WGS sequence"/>
</dbReference>
<gene>
    <name evidence="4" type="ORF">PCO31010_02913</name>
</gene>
<dbReference type="Pfam" id="PF00725">
    <property type="entry name" value="3HCDH"/>
    <property type="match status" value="2"/>
</dbReference>
<reference evidence="4 5" key="1">
    <citation type="submission" date="2019-08" db="EMBL/GenBank/DDBJ databases">
        <authorList>
            <person name="Peeters C."/>
        </authorList>
    </citation>
    <scope>NUCLEOTIDE SEQUENCE [LARGE SCALE GENOMIC DNA]</scope>
    <source>
        <strain evidence="4 5">LMG 31010</strain>
    </source>
</reference>
<protein>
    <submittedName>
        <fullName evidence="4">3-hydroxyacyl-CoA dehydrogenase</fullName>
    </submittedName>
</protein>
<dbReference type="NCBIfam" id="NF006124">
    <property type="entry name" value="PRK08268.1"/>
    <property type="match status" value="1"/>
</dbReference>
<organism evidence="4 5">
    <name type="scientific">Pandoraea commovens</name>
    <dbReference type="NCBI Taxonomy" id="2508289"/>
    <lineage>
        <taxon>Bacteria</taxon>
        <taxon>Pseudomonadati</taxon>
        <taxon>Pseudomonadota</taxon>
        <taxon>Betaproteobacteria</taxon>
        <taxon>Burkholderiales</taxon>
        <taxon>Burkholderiaceae</taxon>
        <taxon>Pandoraea</taxon>
    </lineage>
</organism>